<dbReference type="GO" id="GO:0006629">
    <property type="term" value="P:lipid metabolic process"/>
    <property type="evidence" value="ECO:0007669"/>
    <property type="project" value="InterPro"/>
</dbReference>
<dbReference type="OrthoDB" id="384721at2"/>
<dbReference type="InterPro" id="IPR030395">
    <property type="entry name" value="GP_PDE_dom"/>
</dbReference>
<accession>A0A1K2HU60</accession>
<evidence type="ECO:0000313" key="3">
    <source>
        <dbReference type="Proteomes" id="UP000183447"/>
    </source>
</evidence>
<keyword evidence="3" id="KW-1185">Reference proteome</keyword>
<protein>
    <submittedName>
        <fullName evidence="2">Glycerophosphoryl diester phosphodiesterase</fullName>
    </submittedName>
</protein>
<evidence type="ECO:0000313" key="2">
    <source>
        <dbReference type="EMBL" id="SFZ81938.1"/>
    </source>
</evidence>
<gene>
    <name evidence="2" type="ORF">SAMN02983003_0789</name>
</gene>
<dbReference type="PANTHER" id="PTHR46211">
    <property type="entry name" value="GLYCEROPHOSPHORYL DIESTER PHOSPHODIESTERASE"/>
    <property type="match status" value="1"/>
</dbReference>
<dbReference type="AlphaFoldDB" id="A0A1K2HU60"/>
<dbReference type="EMBL" id="FPKU01000001">
    <property type="protein sequence ID" value="SFZ81938.1"/>
    <property type="molecule type" value="Genomic_DNA"/>
</dbReference>
<dbReference type="PROSITE" id="PS51704">
    <property type="entry name" value="GP_PDE"/>
    <property type="match status" value="1"/>
</dbReference>
<dbReference type="SUPFAM" id="SSF51695">
    <property type="entry name" value="PLC-like phosphodiesterases"/>
    <property type="match status" value="1"/>
</dbReference>
<dbReference type="Gene3D" id="3.20.20.190">
    <property type="entry name" value="Phosphatidylinositol (PI) phosphodiesterase"/>
    <property type="match status" value="1"/>
</dbReference>
<dbReference type="PANTHER" id="PTHR46211:SF1">
    <property type="entry name" value="GLYCEROPHOSPHODIESTER PHOSPHODIESTERASE, CYTOPLASMIC"/>
    <property type="match status" value="1"/>
</dbReference>
<proteinExistence type="predicted"/>
<dbReference type="Proteomes" id="UP000183447">
    <property type="component" value="Unassembled WGS sequence"/>
</dbReference>
<reference evidence="2 3" key="1">
    <citation type="submission" date="2016-11" db="EMBL/GenBank/DDBJ databases">
        <authorList>
            <person name="Jaros S."/>
            <person name="Januszkiewicz K."/>
            <person name="Wedrychowicz H."/>
        </authorList>
    </citation>
    <scope>NUCLEOTIDE SEQUENCE [LARGE SCALE GENOMIC DNA]</scope>
    <source>
        <strain evidence="2 3">ATCC 23634</strain>
    </source>
</reference>
<feature type="domain" description="GP-PDE" evidence="1">
    <location>
        <begin position="7"/>
        <end position="250"/>
    </location>
</feature>
<organism evidence="2 3">
    <name type="scientific">Devosia enhydra</name>
    <dbReference type="NCBI Taxonomy" id="665118"/>
    <lineage>
        <taxon>Bacteria</taxon>
        <taxon>Pseudomonadati</taxon>
        <taxon>Pseudomonadota</taxon>
        <taxon>Alphaproteobacteria</taxon>
        <taxon>Hyphomicrobiales</taxon>
        <taxon>Devosiaceae</taxon>
        <taxon>Devosia</taxon>
    </lineage>
</organism>
<evidence type="ECO:0000259" key="1">
    <source>
        <dbReference type="PROSITE" id="PS51704"/>
    </source>
</evidence>
<dbReference type="GO" id="GO:0008081">
    <property type="term" value="F:phosphoric diester hydrolase activity"/>
    <property type="evidence" value="ECO:0007669"/>
    <property type="project" value="InterPro"/>
</dbReference>
<dbReference type="RefSeq" id="WP_072339186.1">
    <property type="nucleotide sequence ID" value="NZ_FPKU01000001.1"/>
</dbReference>
<dbReference type="InterPro" id="IPR017946">
    <property type="entry name" value="PLC-like_Pdiesterase_TIM-brl"/>
</dbReference>
<dbReference type="STRING" id="665118.SAMN02983003_0789"/>
<name>A0A1K2HU60_9HYPH</name>
<dbReference type="Pfam" id="PF03009">
    <property type="entry name" value="GDPD"/>
    <property type="match status" value="1"/>
</dbReference>
<sequence>MPRPVFDTPIAHRGLHDRAAGIIENSRTAFERAVAAGYAIECDLQLTRDGVPVVFHDATLDRLTGRRGRVIDLTADELCAIPLLGSSSADTPQRFHQLLDQVRGRVLLQVELKQQSGAATGMLAKTVADQASGYAGPIALESFDPALVALVSRFGFMGPRGIITELYDGSDEDTAHLSPSRRRFLRHLLHWPWTRFDFISASKDALDLPAIRLFRSLGKPVTVWTIRSRVEARDAQSASDQIVFEGFTPE</sequence>